<dbReference type="GO" id="GO:0005576">
    <property type="term" value="C:extracellular region"/>
    <property type="evidence" value="ECO:0007669"/>
    <property type="project" value="UniProtKB-SubCell"/>
</dbReference>
<dbReference type="GO" id="GO:0007155">
    <property type="term" value="P:cell adhesion"/>
    <property type="evidence" value="ECO:0007669"/>
    <property type="project" value="InterPro"/>
</dbReference>
<dbReference type="GO" id="GO:0009421">
    <property type="term" value="C:bacterial-type flagellum filament cap"/>
    <property type="evidence" value="ECO:0007669"/>
    <property type="project" value="InterPro"/>
</dbReference>
<dbReference type="PANTHER" id="PTHR30288:SF0">
    <property type="entry name" value="FLAGELLAR HOOK-ASSOCIATED PROTEIN 2"/>
    <property type="match status" value="1"/>
</dbReference>
<comment type="subunit">
    <text evidence="2 5">Homopentamer.</text>
</comment>
<feature type="domain" description="Flagellar hook-associated protein 2 C-terminal" evidence="7">
    <location>
        <begin position="223"/>
        <end position="456"/>
    </location>
</feature>
<gene>
    <name evidence="8" type="ORF">AVDCRST_MAG57-119</name>
</gene>
<dbReference type="EMBL" id="CADCTI010000011">
    <property type="protein sequence ID" value="CAA9211772.1"/>
    <property type="molecule type" value="Genomic_DNA"/>
</dbReference>
<dbReference type="InterPro" id="IPR040026">
    <property type="entry name" value="FliD"/>
</dbReference>
<reference evidence="8" key="1">
    <citation type="submission" date="2020-02" db="EMBL/GenBank/DDBJ databases">
        <authorList>
            <person name="Meier V. D."/>
        </authorList>
    </citation>
    <scope>NUCLEOTIDE SEQUENCE</scope>
    <source>
        <strain evidence="8">AVDCRST_MAG57</strain>
    </source>
</reference>
<evidence type="ECO:0000256" key="2">
    <source>
        <dbReference type="ARBA" id="ARBA00011255"/>
    </source>
</evidence>
<comment type="similarity">
    <text evidence="1 5">Belongs to the FliD family.</text>
</comment>
<keyword evidence="4 5" id="KW-0975">Bacterial flagellum</keyword>
<dbReference type="InterPro" id="IPR010810">
    <property type="entry name" value="Flagellin_hook_IN_motif"/>
</dbReference>
<evidence type="ECO:0000256" key="3">
    <source>
        <dbReference type="ARBA" id="ARBA00023054"/>
    </source>
</evidence>
<evidence type="ECO:0000256" key="4">
    <source>
        <dbReference type="ARBA" id="ARBA00023143"/>
    </source>
</evidence>
<evidence type="ECO:0000259" key="6">
    <source>
        <dbReference type="Pfam" id="PF02465"/>
    </source>
</evidence>
<evidence type="ECO:0000256" key="5">
    <source>
        <dbReference type="RuleBase" id="RU362066"/>
    </source>
</evidence>
<dbReference type="InterPro" id="IPR003481">
    <property type="entry name" value="FliD_N"/>
</dbReference>
<comment type="subcellular location">
    <subcellularLocation>
        <location evidence="5">Secreted</location>
    </subcellularLocation>
    <subcellularLocation>
        <location evidence="5">Bacterial flagellum</location>
    </subcellularLocation>
</comment>
<evidence type="ECO:0000256" key="1">
    <source>
        <dbReference type="ARBA" id="ARBA00009764"/>
    </source>
</evidence>
<evidence type="ECO:0000313" key="8">
    <source>
        <dbReference type="EMBL" id="CAA9211772.1"/>
    </source>
</evidence>
<dbReference type="InterPro" id="IPR010809">
    <property type="entry name" value="FliD_C"/>
</dbReference>
<evidence type="ECO:0000259" key="7">
    <source>
        <dbReference type="Pfam" id="PF07195"/>
    </source>
</evidence>
<dbReference type="PANTHER" id="PTHR30288">
    <property type="entry name" value="FLAGELLAR CAP/ASSEMBLY PROTEIN FLID"/>
    <property type="match status" value="1"/>
</dbReference>
<dbReference type="GO" id="GO:0009424">
    <property type="term" value="C:bacterial-type flagellum hook"/>
    <property type="evidence" value="ECO:0007669"/>
    <property type="project" value="UniProtKB-UniRule"/>
</dbReference>
<organism evidence="8">
    <name type="scientific">uncultured Blastococcus sp</name>
    <dbReference type="NCBI Taxonomy" id="217144"/>
    <lineage>
        <taxon>Bacteria</taxon>
        <taxon>Bacillati</taxon>
        <taxon>Actinomycetota</taxon>
        <taxon>Actinomycetes</taxon>
        <taxon>Geodermatophilales</taxon>
        <taxon>Geodermatophilaceae</taxon>
        <taxon>Blastococcus</taxon>
        <taxon>environmental samples</taxon>
    </lineage>
</organism>
<keyword evidence="5" id="KW-0964">Secreted</keyword>
<comment type="function">
    <text evidence="5">Required for morphogenesis and for the elongation of the flagellar filament by facilitating polymerization of the flagellin monomers at the tip of growing filament. Forms a capping structure, which prevents flagellin subunits (transported through the central channel of the flagellum) from leaking out without polymerization at the distal end.</text>
</comment>
<protein>
    <recommendedName>
        <fullName evidence="5">Flagellar hook-associated protein 2</fullName>
        <shortName evidence="5">HAP2</shortName>
    </recommendedName>
    <alternativeName>
        <fullName evidence="5">Flagellar cap protein</fullName>
    </alternativeName>
</protein>
<dbReference type="Pfam" id="PF02465">
    <property type="entry name" value="FliD_N"/>
    <property type="match status" value="1"/>
</dbReference>
<name>A0A6J4H1R9_9ACTN</name>
<feature type="domain" description="Flagellar hook-associated protein 2 N-terminal" evidence="6">
    <location>
        <begin position="9"/>
        <end position="124"/>
    </location>
</feature>
<proteinExistence type="inferred from homology"/>
<dbReference type="GO" id="GO:0071973">
    <property type="term" value="P:bacterial-type flagellum-dependent cell motility"/>
    <property type="evidence" value="ECO:0007669"/>
    <property type="project" value="TreeGrafter"/>
</dbReference>
<dbReference type="AlphaFoldDB" id="A0A6J4H1R9"/>
<accession>A0A6J4H1R9</accession>
<sequence>MASIDGLSSGLDTTSIIKQLMQLERQPQVRLQSRQSATEASIQSLRSLNAKFLTIGTATAAFGAVLPKPTPPGGTPPVVTAPARPTDWQLTKASSSDAARVSVAAVAGAAAGTLQFNVEQLAQASSHLGTTVYTGTAAKVSGATTFTLTKGAGDPVVITTQNGTLAETVAAINSSGAGVAATTVQVEPGKYQLQLTSTTTGADTAVKLFDAGVELPFSETATGKDAVLVLAGGTTVRRSSNTLSDVLDGVTLTLIKADPVTTARTNATAPPVFAVAPASVTVAKDTDAVVGKVQALVDAINAVRTEAKTLTSADPVSKTKGRLYGDSSVRGLIDRIRTAVSGDTAGPALAGVTVTRDGTVELDKTKLLAALEANPGAVETALGKDGMAGRFHVLADDVTRGTTSAQPGVITAAITSRERQVARFTDDIAGWDNRLALKEKQLQRTYTSLETALGKARSQGQWLSGQLASLPTYGSS</sequence>
<dbReference type="Pfam" id="PF07195">
    <property type="entry name" value="FliD_C"/>
    <property type="match status" value="1"/>
</dbReference>
<keyword evidence="3" id="KW-0175">Coiled coil</keyword>
<dbReference type="Pfam" id="PF07196">
    <property type="entry name" value="Flagellin_IN"/>
    <property type="match status" value="1"/>
</dbReference>